<dbReference type="STRING" id="411463.EUBVEN_01098"/>
<dbReference type="InterPro" id="IPR013704">
    <property type="entry name" value="UPF0313_N"/>
</dbReference>
<comment type="caution">
    <text evidence="9">The sequence shown here is derived from an EMBL/GenBank/DDBJ whole genome shotgun (WGS) entry which is preliminary data.</text>
</comment>
<comment type="cofactor">
    <cofactor evidence="6">
        <name>[4Fe-4S] cluster</name>
        <dbReference type="ChEBI" id="CHEBI:49883"/>
    </cofactor>
    <text evidence="6">Binds 1 [4Fe-4S] cluster. The cluster is coordinated with 3 cysteines and an exchangeable S-adenosyl-L-methionine.</text>
</comment>
<dbReference type="GO" id="GO:0005506">
    <property type="term" value="F:iron ion binding"/>
    <property type="evidence" value="ECO:0007669"/>
    <property type="project" value="UniProtKB-UniRule"/>
</dbReference>
<feature type="region of interest" description="Disordered" evidence="7">
    <location>
        <begin position="606"/>
        <end position="721"/>
    </location>
</feature>
<reference evidence="9 10" key="2">
    <citation type="submission" date="2007-04" db="EMBL/GenBank/DDBJ databases">
        <title>Draft genome sequence of Eubacterium ventriosum (ATCC 27560).</title>
        <authorList>
            <person name="Sudarsanam P."/>
            <person name="Ley R."/>
            <person name="Guruge J."/>
            <person name="Turnbaugh P.J."/>
            <person name="Mahowald M."/>
            <person name="Liep D."/>
            <person name="Gordon J."/>
        </authorList>
    </citation>
    <scope>NUCLEOTIDE SEQUENCE [LARGE SCALE GENOMIC DNA]</scope>
    <source>
        <strain evidence="9 10">ATCC 27560</strain>
    </source>
</reference>
<dbReference type="HAMAP" id="MF_01251">
    <property type="entry name" value="UPF0313"/>
    <property type="match status" value="1"/>
</dbReference>
<dbReference type="InterPro" id="IPR024560">
    <property type="entry name" value="UPF0313_C"/>
</dbReference>
<evidence type="ECO:0000256" key="3">
    <source>
        <dbReference type="ARBA" id="ARBA00022723"/>
    </source>
</evidence>
<dbReference type="Gene3D" id="3.80.30.20">
    <property type="entry name" value="tm_1862 like domain"/>
    <property type="match status" value="1"/>
</dbReference>
<evidence type="ECO:0000256" key="2">
    <source>
        <dbReference type="ARBA" id="ARBA00022691"/>
    </source>
</evidence>
<evidence type="ECO:0000256" key="7">
    <source>
        <dbReference type="SAM" id="MobiDB-lite"/>
    </source>
</evidence>
<evidence type="ECO:0000256" key="4">
    <source>
        <dbReference type="ARBA" id="ARBA00023004"/>
    </source>
</evidence>
<evidence type="ECO:0000256" key="1">
    <source>
        <dbReference type="ARBA" id="ARBA00022485"/>
    </source>
</evidence>
<keyword evidence="3 6" id="KW-0479">Metal-binding</keyword>
<feature type="compositionally biased region" description="Basic residues" evidence="7">
    <location>
        <begin position="712"/>
        <end position="721"/>
    </location>
</feature>
<feature type="binding site" evidence="6">
    <location>
        <position position="313"/>
    </location>
    <ligand>
        <name>[4Fe-4S] cluster</name>
        <dbReference type="ChEBI" id="CHEBI:49883"/>
        <note>4Fe-4S-S-AdoMet</note>
    </ligand>
</feature>
<dbReference type="InterPro" id="IPR007197">
    <property type="entry name" value="rSAM"/>
</dbReference>
<feature type="compositionally biased region" description="Polar residues" evidence="7">
    <location>
        <begin position="657"/>
        <end position="671"/>
    </location>
</feature>
<sequence length="721" mass="81288">MAYKINMAFLPISKEDMKERGIEQLDFVFVIGDAYVDHPSFGHAIISRVLEANGYTVGIISQPDWKDDESINVLGEPRLAFLVMGGNMDSMVNHYYVSKKRRDSDAYTPGGVIGKRPDHAVVAYCNLIRRTNKTKPIIIGGIEASLRRMAHYDYWSNSFKRSILLDSQANLLTYGMGEKCIVQIADALASGMDVTDITYIPGTVFKTKNIELAYDPIILPSYDAMKEDKLEYANSFRVQSENTDPFNGKTLVEPYPNGVYVVQNPPQEPLTRQEMDDIYDLPYERTYHPSYEALGGIPAIQEVQFSLASCRGCFGACSFCAITFHQGRIIQSRSHESIINEAKKIIDMPNFKGYIHDVGGPTANFYHPSCKKQLKSGVCKHKQCLFPHPCKNLNVDHKDYLSLLRKLRELPKVKKVFVRSGIRFDYIMEDKDDTFFKELVKYHISGQLKVAPEHISDKVLSYMGKPQNCVYESFITKYKKLNEKEGKNQFVVPYLMSSHPGSDMTEAVKLAEYLRDIGYNPQQVQDFYPTPSTMSTVMYYTGVDPRTMKPVYVPKNPHEKAMQRALMQYRNPANYDLVKEALHIAGREDLIGFGKECLIKPRQFKYEKNYGGNGGKGNGKSKDSRKDARGKNFSGKDSSNNKNGRGKNFADKDNRGGKNSVNNKNTRSGKNFANDKNARGGKVQTGNSHNGKVQSGNSRNGKVQSGNVHNGKSGRKSSKRR</sequence>
<evidence type="ECO:0000256" key="6">
    <source>
        <dbReference type="HAMAP-Rule" id="MF_01251"/>
    </source>
</evidence>
<organism evidence="9 10">
    <name type="scientific">Eubacterium ventriosum ATCC 27560</name>
    <dbReference type="NCBI Taxonomy" id="411463"/>
    <lineage>
        <taxon>Bacteria</taxon>
        <taxon>Bacillati</taxon>
        <taxon>Bacillota</taxon>
        <taxon>Clostridia</taxon>
        <taxon>Eubacteriales</taxon>
        <taxon>Eubacteriaceae</taxon>
        <taxon>Eubacterium</taxon>
    </lineage>
</organism>
<dbReference type="NCBIfam" id="TIGR03904">
    <property type="entry name" value="SAM_YgiQ"/>
    <property type="match status" value="1"/>
</dbReference>
<dbReference type="Proteomes" id="UP000006000">
    <property type="component" value="Unassembled WGS sequence"/>
</dbReference>
<keyword evidence="2 6" id="KW-0949">S-adenosyl-L-methionine</keyword>
<dbReference type="HOGENOM" id="CLU_018288_2_0_9"/>
<dbReference type="Pfam" id="PF04055">
    <property type="entry name" value="Radical_SAM"/>
    <property type="match status" value="1"/>
</dbReference>
<evidence type="ECO:0000313" key="10">
    <source>
        <dbReference type="Proteomes" id="UP000006000"/>
    </source>
</evidence>
<dbReference type="SUPFAM" id="SSF102114">
    <property type="entry name" value="Radical SAM enzymes"/>
    <property type="match status" value="1"/>
</dbReference>
<evidence type="ECO:0000256" key="5">
    <source>
        <dbReference type="ARBA" id="ARBA00023014"/>
    </source>
</evidence>
<keyword evidence="5 6" id="KW-0411">Iron-sulfur</keyword>
<dbReference type="SMART" id="SM00729">
    <property type="entry name" value="Elp3"/>
    <property type="match status" value="1"/>
</dbReference>
<feature type="binding site" evidence="6">
    <location>
        <position position="320"/>
    </location>
    <ligand>
        <name>[4Fe-4S] cluster</name>
        <dbReference type="ChEBI" id="CHEBI:49883"/>
        <note>4Fe-4S-S-AdoMet</note>
    </ligand>
</feature>
<reference evidence="9 10" key="1">
    <citation type="submission" date="2007-03" db="EMBL/GenBank/DDBJ databases">
        <authorList>
            <person name="Fulton L."/>
            <person name="Clifton S."/>
            <person name="Fulton B."/>
            <person name="Xu J."/>
            <person name="Minx P."/>
            <person name="Pepin K.H."/>
            <person name="Johnson M."/>
            <person name="Thiruvilangam P."/>
            <person name="Bhonagiri V."/>
            <person name="Nash W.E."/>
            <person name="Mardis E.R."/>
            <person name="Wilson R.K."/>
        </authorList>
    </citation>
    <scope>NUCLEOTIDE SEQUENCE [LARGE SCALE GENOMIC DNA]</scope>
    <source>
        <strain evidence="9 10">ATCC 27560</strain>
    </source>
</reference>
<dbReference type="InterPro" id="IPR023404">
    <property type="entry name" value="rSAM_horseshoe"/>
</dbReference>
<evidence type="ECO:0000259" key="8">
    <source>
        <dbReference type="PROSITE" id="PS51918"/>
    </source>
</evidence>
<keyword evidence="4 6" id="KW-0408">Iron</keyword>
<dbReference type="AlphaFoldDB" id="A5Z5W6"/>
<keyword evidence="1 6" id="KW-0004">4Fe-4S</keyword>
<dbReference type="GO" id="GO:0051539">
    <property type="term" value="F:4 iron, 4 sulfur cluster binding"/>
    <property type="evidence" value="ECO:0007669"/>
    <property type="project" value="UniProtKB-KW"/>
</dbReference>
<feature type="binding site" evidence="6">
    <location>
        <position position="317"/>
    </location>
    <ligand>
        <name>[4Fe-4S] cluster</name>
        <dbReference type="ChEBI" id="CHEBI:49883"/>
        <note>4Fe-4S-S-AdoMet</note>
    </ligand>
</feature>
<dbReference type="Pfam" id="PF08497">
    <property type="entry name" value="Radical_SAM_N"/>
    <property type="match status" value="1"/>
</dbReference>
<name>A5Z5W6_9FIRM</name>
<dbReference type="PANTHER" id="PTHR32331:SF0">
    <property type="entry name" value="UPF0313 PROTEIN YGIQ"/>
    <property type="match status" value="1"/>
</dbReference>
<gene>
    <name evidence="9" type="ORF">EUBVEN_01098</name>
</gene>
<dbReference type="InterPro" id="IPR022946">
    <property type="entry name" value="UPF0313"/>
</dbReference>
<proteinExistence type="inferred from homology"/>
<dbReference type="PANTHER" id="PTHR32331">
    <property type="entry name" value="UPF0313 PROTEIN YGIQ"/>
    <property type="match status" value="1"/>
</dbReference>
<dbReference type="SFLD" id="SFLDG01069">
    <property type="entry name" value="UPF0313"/>
    <property type="match status" value="1"/>
</dbReference>
<feature type="compositionally biased region" description="Basic and acidic residues" evidence="7">
    <location>
        <begin position="620"/>
        <end position="630"/>
    </location>
</feature>
<evidence type="ECO:0000313" key="9">
    <source>
        <dbReference type="EMBL" id="EDM51533.1"/>
    </source>
</evidence>
<feature type="domain" description="Radical SAM core" evidence="8">
    <location>
        <begin position="299"/>
        <end position="570"/>
    </location>
</feature>
<dbReference type="EMBL" id="AAVL02000032">
    <property type="protein sequence ID" value="EDM51533.1"/>
    <property type="molecule type" value="Genomic_DNA"/>
</dbReference>
<dbReference type="SFLD" id="SFLDS00029">
    <property type="entry name" value="Radical_SAM"/>
    <property type="match status" value="1"/>
</dbReference>
<dbReference type="InterPro" id="IPR006638">
    <property type="entry name" value="Elp3/MiaA/NifB-like_rSAM"/>
</dbReference>
<feature type="compositionally biased region" description="Polar residues" evidence="7">
    <location>
        <begin position="684"/>
        <end position="710"/>
    </location>
</feature>
<dbReference type="InterPro" id="IPR058240">
    <property type="entry name" value="rSAM_sf"/>
</dbReference>
<dbReference type="RefSeq" id="WP_005359783.1">
    <property type="nucleotide sequence ID" value="NZ_DS264269.1"/>
</dbReference>
<dbReference type="PROSITE" id="PS51918">
    <property type="entry name" value="RADICAL_SAM"/>
    <property type="match status" value="1"/>
</dbReference>
<protein>
    <submittedName>
        <fullName evidence="9">Putative radical SAM protein YgiQ</fullName>
    </submittedName>
</protein>
<comment type="similarity">
    <text evidence="6">Belongs to the UPF0313 family.</text>
</comment>
<dbReference type="eggNOG" id="COG1032">
    <property type="taxonomic scope" value="Bacteria"/>
</dbReference>
<dbReference type="GO" id="GO:0003824">
    <property type="term" value="F:catalytic activity"/>
    <property type="evidence" value="ECO:0007669"/>
    <property type="project" value="InterPro"/>
</dbReference>
<accession>A5Z5W6</accession>
<dbReference type="Pfam" id="PF11842">
    <property type="entry name" value="DUF3362"/>
    <property type="match status" value="1"/>
</dbReference>